<evidence type="ECO:0000259" key="1">
    <source>
        <dbReference type="Pfam" id="PF13466"/>
    </source>
</evidence>
<dbReference type="AlphaFoldDB" id="E6PNP7"/>
<accession>E6PNP7</accession>
<dbReference type="InterPro" id="IPR058548">
    <property type="entry name" value="MlaB-like_STAS"/>
</dbReference>
<dbReference type="SUPFAM" id="SSF52091">
    <property type="entry name" value="SpoIIaa-like"/>
    <property type="match status" value="1"/>
</dbReference>
<comment type="caution">
    <text evidence="2">The sequence shown here is derived from an EMBL/GenBank/DDBJ whole genome shotgun (WGS) entry which is preliminary data.</text>
</comment>
<dbReference type="Gene3D" id="3.30.750.24">
    <property type="entry name" value="STAS domain"/>
    <property type="match status" value="1"/>
</dbReference>
<dbReference type="InterPro" id="IPR036513">
    <property type="entry name" value="STAS_dom_sf"/>
</dbReference>
<feature type="domain" description="MlaB-like STAS" evidence="1">
    <location>
        <begin position="6"/>
        <end position="84"/>
    </location>
</feature>
<evidence type="ECO:0000313" key="2">
    <source>
        <dbReference type="EMBL" id="CBH96549.1"/>
    </source>
</evidence>
<protein>
    <recommendedName>
        <fullName evidence="1">MlaB-like STAS domain-containing protein</fullName>
    </recommendedName>
</protein>
<dbReference type="EMBL" id="CABM01000027">
    <property type="protein sequence ID" value="CBH96549.1"/>
    <property type="molecule type" value="Genomic_DNA"/>
</dbReference>
<proteinExistence type="predicted"/>
<organism evidence="2">
    <name type="scientific">mine drainage metagenome</name>
    <dbReference type="NCBI Taxonomy" id="410659"/>
    <lineage>
        <taxon>unclassified sequences</taxon>
        <taxon>metagenomes</taxon>
        <taxon>ecological metagenomes</taxon>
    </lineage>
</organism>
<gene>
    <name evidence="2" type="ORF">CARN2_1408</name>
</gene>
<reference evidence="2" key="1">
    <citation type="submission" date="2009-10" db="EMBL/GenBank/DDBJ databases">
        <title>Diversity of trophic interactions inside an arsenic-rich microbial ecosystem.</title>
        <authorList>
            <person name="Bertin P.N."/>
            <person name="Heinrich-Salmeron A."/>
            <person name="Pelletier E."/>
            <person name="Goulhen-Chollet F."/>
            <person name="Arsene-Ploetze F."/>
            <person name="Gallien S."/>
            <person name="Calteau A."/>
            <person name="Vallenet D."/>
            <person name="Casiot C."/>
            <person name="Chane-Woon-Ming B."/>
            <person name="Giloteaux L."/>
            <person name="Barakat M."/>
            <person name="Bonnefoy V."/>
            <person name="Bruneel O."/>
            <person name="Chandler M."/>
            <person name="Cleiss J."/>
            <person name="Duran R."/>
            <person name="Elbaz-Poulichet F."/>
            <person name="Fonknechten N."/>
            <person name="Lauga B."/>
            <person name="Mornico D."/>
            <person name="Ortet P."/>
            <person name="Schaeffer C."/>
            <person name="Siguier P."/>
            <person name="Alexander Thil Smith A."/>
            <person name="Van Dorsselaer A."/>
            <person name="Weissenbach J."/>
            <person name="Medigue C."/>
            <person name="Le Paslier D."/>
        </authorList>
    </citation>
    <scope>NUCLEOTIDE SEQUENCE</scope>
</reference>
<dbReference type="Pfam" id="PF13466">
    <property type="entry name" value="STAS_2"/>
    <property type="match status" value="1"/>
</dbReference>
<sequence length="101" mass="10507">MAHFVLPASVTVAEAGAVVRQALGALRAEPTAQLWEVDAAALRDFDSACLALLLELRRQAGDRALRVLSAPPRLAHLATAYGLDFALGEAAAAPPGPELHS</sequence>
<name>E6PNP7_9ZZZZ</name>